<gene>
    <name evidence="2" type="ORF">GCU54_11465</name>
    <name evidence="3" type="ORF">GCU54_20490</name>
</gene>
<name>A0A6P0GHA3_9ACTN</name>
<evidence type="ECO:0000313" key="3">
    <source>
        <dbReference type="EMBL" id="NEM08354.1"/>
    </source>
</evidence>
<dbReference type="EMBL" id="JAAGWE010000038">
    <property type="protein sequence ID" value="NEM08354.1"/>
    <property type="molecule type" value="Genomic_DNA"/>
</dbReference>
<sequence length="209" mass="23234">MASLDRRFNGRWQARYSPAPGATQITRTFSRKADATRWLTEQTAALAGGRHIHPGTAELTVGEWCDQWMAGYGTRRPSTVRQALVHLVQAAQGDAPPATCGEWCTEAGDVVTTEASTSNRMSREQLEATLWRAAHLLRGPIDPGVKRAVRRQVDGWWLKRDNRVVGTDPWSFGEVADVDVSGVVRLRLWPRPGRTGDGSFCGWVDRRNP</sequence>
<proteinExistence type="predicted"/>
<dbReference type="Proteomes" id="UP000471126">
    <property type="component" value="Unassembled WGS sequence"/>
</dbReference>
<protein>
    <recommendedName>
        <fullName evidence="1">Phage L5-like integrase N-terminal domain-containing protein</fullName>
    </recommendedName>
</protein>
<comment type="caution">
    <text evidence="2">The sequence shown here is derived from an EMBL/GenBank/DDBJ whole genome shotgun (WGS) entry which is preliminary data.</text>
</comment>
<dbReference type="EMBL" id="JAAGWE010000018">
    <property type="protein sequence ID" value="NEM06630.1"/>
    <property type="molecule type" value="Genomic_DNA"/>
</dbReference>
<dbReference type="InterPro" id="IPR058717">
    <property type="entry name" value="Phage_L5_Integrase_N"/>
</dbReference>
<evidence type="ECO:0000259" key="1">
    <source>
        <dbReference type="Pfam" id="PF26003"/>
    </source>
</evidence>
<organism evidence="2 4">
    <name type="scientific">Geodermatophilus normandii</name>
    <dbReference type="NCBI Taxonomy" id="1137989"/>
    <lineage>
        <taxon>Bacteria</taxon>
        <taxon>Bacillati</taxon>
        <taxon>Actinomycetota</taxon>
        <taxon>Actinomycetes</taxon>
        <taxon>Geodermatophilales</taxon>
        <taxon>Geodermatophilaceae</taxon>
        <taxon>Geodermatophilus</taxon>
    </lineage>
</organism>
<dbReference type="RefSeq" id="WP_163476778.1">
    <property type="nucleotide sequence ID" value="NZ_JAAGWE010000018.1"/>
</dbReference>
<dbReference type="Pfam" id="PF26003">
    <property type="entry name" value="Integrase_N_phage"/>
    <property type="match status" value="1"/>
</dbReference>
<evidence type="ECO:0000313" key="2">
    <source>
        <dbReference type="EMBL" id="NEM06630.1"/>
    </source>
</evidence>
<dbReference type="AlphaFoldDB" id="A0A6P0GHA3"/>
<reference evidence="2 4" key="1">
    <citation type="submission" date="2019-12" db="EMBL/GenBank/DDBJ databases">
        <title>WGS of CPCC 203550 I12A-02606.</title>
        <authorList>
            <person name="Jiang Z."/>
        </authorList>
    </citation>
    <scope>NUCLEOTIDE SEQUENCE [LARGE SCALE GENOMIC DNA]</scope>
    <source>
        <strain evidence="2 4">I12A-02606</strain>
    </source>
</reference>
<accession>A0A6P0GHA3</accession>
<evidence type="ECO:0000313" key="4">
    <source>
        <dbReference type="Proteomes" id="UP000471126"/>
    </source>
</evidence>
<feature type="domain" description="Phage L5-like integrase N-terminal" evidence="1">
    <location>
        <begin position="6"/>
        <end position="46"/>
    </location>
</feature>